<dbReference type="InterPro" id="IPR052778">
    <property type="entry name" value="Centrosome-WD_assoc"/>
</dbReference>
<evidence type="ECO:0000313" key="2">
    <source>
        <dbReference type="EMBL" id="KAJ8995365.1"/>
    </source>
</evidence>
<comment type="caution">
    <text evidence="2">The sequence shown here is derived from an EMBL/GenBank/DDBJ whole genome shotgun (WGS) entry which is preliminary data.</text>
</comment>
<evidence type="ECO:0000256" key="1">
    <source>
        <dbReference type="SAM" id="MobiDB-lite"/>
    </source>
</evidence>
<dbReference type="GO" id="GO:0005815">
    <property type="term" value="C:microtubule organizing center"/>
    <property type="evidence" value="ECO:0007669"/>
    <property type="project" value="TreeGrafter"/>
</dbReference>
<proteinExistence type="predicted"/>
<dbReference type="AlphaFoldDB" id="A0AAN6F4B2"/>
<reference evidence="2" key="1">
    <citation type="submission" date="2023-01" db="EMBL/GenBank/DDBJ databases">
        <title>Exophiala dermititidis isolated from Cystic Fibrosis Patient.</title>
        <authorList>
            <person name="Kurbessoian T."/>
            <person name="Crocker A."/>
            <person name="Murante D."/>
            <person name="Hogan D.A."/>
            <person name="Stajich J.E."/>
        </authorList>
    </citation>
    <scope>NUCLEOTIDE SEQUENCE</scope>
    <source>
        <strain evidence="2">Ex8</strain>
    </source>
</reference>
<feature type="region of interest" description="Disordered" evidence="1">
    <location>
        <begin position="390"/>
        <end position="413"/>
    </location>
</feature>
<dbReference type="GO" id="GO:1990810">
    <property type="term" value="P:microtubule anchoring at mitotic spindle pole body"/>
    <property type="evidence" value="ECO:0007669"/>
    <property type="project" value="TreeGrafter"/>
</dbReference>
<accession>A0AAN6F4B2</accession>
<dbReference type="PANTHER" id="PTHR16220">
    <property type="entry name" value="WD REPEAT PROTEIN 8-RELATED"/>
    <property type="match status" value="1"/>
</dbReference>
<organism evidence="2 3">
    <name type="scientific">Exophiala dermatitidis</name>
    <name type="common">Black yeast-like fungus</name>
    <name type="synonym">Wangiella dermatitidis</name>
    <dbReference type="NCBI Taxonomy" id="5970"/>
    <lineage>
        <taxon>Eukaryota</taxon>
        <taxon>Fungi</taxon>
        <taxon>Dikarya</taxon>
        <taxon>Ascomycota</taxon>
        <taxon>Pezizomycotina</taxon>
        <taxon>Eurotiomycetes</taxon>
        <taxon>Chaetothyriomycetidae</taxon>
        <taxon>Chaetothyriales</taxon>
        <taxon>Herpotrichiellaceae</taxon>
        <taxon>Exophiala</taxon>
    </lineage>
</organism>
<dbReference type="SUPFAM" id="SSF82171">
    <property type="entry name" value="DPP6 N-terminal domain-like"/>
    <property type="match status" value="1"/>
</dbReference>
<protein>
    <submittedName>
        <fullName evidence="2">Uncharacterized protein</fullName>
    </submittedName>
</protein>
<name>A0AAN6F4B2_EXODE</name>
<dbReference type="PANTHER" id="PTHR16220:SF0">
    <property type="entry name" value="WD REPEAT-CONTAINING PROTEIN WRAP73"/>
    <property type="match status" value="1"/>
</dbReference>
<sequence>MGDIIHHVIANTLQRPVLSPDGKFLAVIAADDRIYLINLLEAVNGHQYITAPELPKSTRAFLKECNILRWSPETLVVLDEAEDVRPKSSSQCESESTWILLSNGSRLVVLSTNLPSPSTSSDRGTTVGDPASRKSDILADYDLGSQYGKLSFAEFVLNHRHVLIMFEFGTTAAILNLTKPQREEIPHVKFNDSRSFAAAPDTRYFALLRRDKSQDKVTVFELKDDNSITYKSFDTNTLDAQSLTWCPAGRPILAICESPAYGAKVCFYTIQGHALTQLDISRAALPRNTEVIGGTPPVDMEGVGATFWKWTKADDKSLRTIQVAADGEGRVVVRMLTTGMAFEILGAFAHPELIDGSRTAVWQESPHSRGALPEPMAKFTRHAGTFEALQPQPQPKTTQTREEQAQKEKETQNQVELVTINSDQTMAATKLRSSPRTLYLWRLGRGRSHHPHTVLVFNHAVRQALWHPWLSSVLLIVTMRKTPHIYAWYSKECAPISGQIPLDMNTRPSTHLSATWLPQCARKADDDSGASSTGSERCPFLVSSSAAFQVGHVSVKEGQLAFESIFLLDAVTRRDSLETYPFPESEDNSDMVIDTPSRPSRVPNNAARFGDPEQPPIMEQHSSVEAQTTYLRW</sequence>
<feature type="region of interest" description="Disordered" evidence="1">
    <location>
        <begin position="580"/>
        <end position="602"/>
    </location>
</feature>
<evidence type="ECO:0000313" key="3">
    <source>
        <dbReference type="Proteomes" id="UP001161757"/>
    </source>
</evidence>
<dbReference type="GO" id="GO:1990811">
    <property type="term" value="C:MWP complex"/>
    <property type="evidence" value="ECO:0007669"/>
    <property type="project" value="TreeGrafter"/>
</dbReference>
<feature type="compositionally biased region" description="Basic and acidic residues" evidence="1">
    <location>
        <begin position="399"/>
        <end position="411"/>
    </location>
</feature>
<dbReference type="EMBL" id="JAJGCB010000001">
    <property type="protein sequence ID" value="KAJ8995365.1"/>
    <property type="molecule type" value="Genomic_DNA"/>
</dbReference>
<gene>
    <name evidence="2" type="ORF">HRR80_000140</name>
</gene>
<dbReference type="Proteomes" id="UP001161757">
    <property type="component" value="Unassembled WGS sequence"/>
</dbReference>